<dbReference type="PROSITE" id="PS50878">
    <property type="entry name" value="RT_POL"/>
    <property type="match status" value="1"/>
</dbReference>
<dbReference type="Pfam" id="PF00078">
    <property type="entry name" value="RVT_1"/>
    <property type="match status" value="1"/>
</dbReference>
<evidence type="ECO:0000313" key="3">
    <source>
        <dbReference type="Proteomes" id="UP000467841"/>
    </source>
</evidence>
<dbReference type="InterPro" id="IPR036691">
    <property type="entry name" value="Endo/exonu/phosph_ase_sf"/>
</dbReference>
<dbReference type="AlphaFoldDB" id="A0A6D2LEY8"/>
<dbReference type="SUPFAM" id="SSF56672">
    <property type="entry name" value="DNA/RNA polymerases"/>
    <property type="match status" value="1"/>
</dbReference>
<comment type="caution">
    <text evidence="2">The sequence shown here is derived from an EMBL/GenBank/DDBJ whole genome shotgun (WGS) entry which is preliminary data.</text>
</comment>
<dbReference type="OrthoDB" id="1108117at2759"/>
<evidence type="ECO:0000259" key="1">
    <source>
        <dbReference type="PROSITE" id="PS50878"/>
    </source>
</evidence>
<dbReference type="PANTHER" id="PTHR33116:SF80">
    <property type="entry name" value="REVERSE TRANSCRIPTASE ZINC-BINDING DOMAIN-CONTAINING PROTEIN"/>
    <property type="match status" value="1"/>
</dbReference>
<dbReference type="SUPFAM" id="SSF56219">
    <property type="entry name" value="DNase I-like"/>
    <property type="match status" value="1"/>
</dbReference>
<protein>
    <recommendedName>
        <fullName evidence="1">Reverse transcriptase domain-containing protein</fullName>
    </recommendedName>
</protein>
<keyword evidence="3" id="KW-1185">Reference proteome</keyword>
<evidence type="ECO:0000313" key="2">
    <source>
        <dbReference type="EMBL" id="CAA7058378.1"/>
    </source>
</evidence>
<reference evidence="2" key="1">
    <citation type="submission" date="2020-01" db="EMBL/GenBank/DDBJ databases">
        <authorList>
            <person name="Mishra B."/>
        </authorList>
    </citation>
    <scope>NUCLEOTIDE SEQUENCE [LARGE SCALE GENOMIC DNA]</scope>
</reference>
<dbReference type="Proteomes" id="UP000467841">
    <property type="component" value="Unassembled WGS sequence"/>
</dbReference>
<dbReference type="InterPro" id="IPR000477">
    <property type="entry name" value="RT_dom"/>
</dbReference>
<name>A0A6D2LEY8_9BRAS</name>
<accession>A0A6D2LEY8</accession>
<sequence length="1090" mass="123211">MSASINHLFLGWRFDSNHSPEAENGRIIVVWDPLLSVITFLKTSQLILVGVYNPATRHSFNIAFIYARNTREERVVLWDLLRELASTVPVSSSPWIVMGDFNQILSIDEAYSLLPTTISLLGMVNLQECLDSCQLFDISSRGCFYTWDNKSLTNPKARKLDRAVINEVWQDTYPNSNALFDTPGSSDHSPCLVSLSNEVTRRKIRFNFFTFFTLHPDYRTLMEEAWSSVSVSGGTTFSLYQRLRSAKACCKGLNRSSFSNIQARSKGALEAQESVQRNLLSDPSPELFHLEFEARKSWVLLSTAEESFFRQKSRVHWLKEGDSNTRFFHRSVKANLSRNIIHHLRDNNGIKVSNPEQLKSMTVAYYRDLLGSPNLAVHPFSKAQIQAIHPYRCGNVMASSLVAIPTDAEITQALFSLPKNKAPGPDGFTMEFFTSSWDLVGPDLLAAVREFFTGSFMLRQVNTTVISLIPKIAGAETLQNFRPISLCNTVYKVISRILSLRLKRLIPEVVQRNQVGFVQGRLLCENVLLASELVRDFNKDGVISRGCLQIDISKAYDNVDWRFIITILEALELPEVFIKWIFLCIFTPYYYISVNGELAGFFKGMKGLRQGDPISSSLFVLSMDILSKLLDKAVLNGSFRPHPLCFDPLITHLSFADDVLIFFDGSEDSLRGILHVLKDFEGTSGLALSLRKSCLFLVGNKPVLTQQLASLFGLVHGSLPVRYLVLPLMPHKLRPQDYQPLIDKVRSRICSWTARQLSFAGRLQLIQSVIYSTINFWSAAFPLPKRCFSLLEKMCNAFLWNGAPDSARGARVSWESVCSPKSSGGLGLRRLEDMNQVFGLKLIWMIFASNGSLWVAWVQKYVLRGRLFWCPSLHVTGSWIWKHLLNLRDVARSHLFIKVNSGNTALFWHDNWSDLGPLIDITGVNGLRVTGIQRMATVSEACCGSTWSISGGRHPILRLLRDCLPPSVPASLNSNKDVFLWRNSPLDSPGEFSSSKTWDFLHPAGPSVTWTKSVWFKQRIPKHAFIMWIVMRDRLLTRDRLKSWGLSVPDSCLLCDSHPETKVHLLGDCVYSKESGQVSLITQVWSFLLQ</sequence>
<dbReference type="Pfam" id="PF13966">
    <property type="entry name" value="zf-RVT"/>
    <property type="match status" value="1"/>
</dbReference>
<gene>
    <name evidence="2" type="ORF">MERR_LOCUS45614</name>
</gene>
<dbReference type="CDD" id="cd01650">
    <property type="entry name" value="RT_nLTR_like"/>
    <property type="match status" value="1"/>
</dbReference>
<feature type="domain" description="Reverse transcriptase" evidence="1">
    <location>
        <begin position="450"/>
        <end position="716"/>
    </location>
</feature>
<organism evidence="2 3">
    <name type="scientific">Microthlaspi erraticum</name>
    <dbReference type="NCBI Taxonomy" id="1685480"/>
    <lineage>
        <taxon>Eukaryota</taxon>
        <taxon>Viridiplantae</taxon>
        <taxon>Streptophyta</taxon>
        <taxon>Embryophyta</taxon>
        <taxon>Tracheophyta</taxon>
        <taxon>Spermatophyta</taxon>
        <taxon>Magnoliopsida</taxon>
        <taxon>eudicotyledons</taxon>
        <taxon>Gunneridae</taxon>
        <taxon>Pentapetalae</taxon>
        <taxon>rosids</taxon>
        <taxon>malvids</taxon>
        <taxon>Brassicales</taxon>
        <taxon>Brassicaceae</taxon>
        <taxon>Coluteocarpeae</taxon>
        <taxon>Microthlaspi</taxon>
    </lineage>
</organism>
<dbReference type="Gene3D" id="3.60.10.10">
    <property type="entry name" value="Endonuclease/exonuclease/phosphatase"/>
    <property type="match status" value="1"/>
</dbReference>
<dbReference type="EMBL" id="CACVBM020001718">
    <property type="protein sequence ID" value="CAA7058378.1"/>
    <property type="molecule type" value="Genomic_DNA"/>
</dbReference>
<proteinExistence type="predicted"/>
<dbReference type="InterPro" id="IPR043502">
    <property type="entry name" value="DNA/RNA_pol_sf"/>
</dbReference>
<dbReference type="PANTHER" id="PTHR33116">
    <property type="entry name" value="REVERSE TRANSCRIPTASE ZINC-BINDING DOMAIN-CONTAINING PROTEIN-RELATED-RELATED"/>
    <property type="match status" value="1"/>
</dbReference>
<dbReference type="InterPro" id="IPR026960">
    <property type="entry name" value="RVT-Znf"/>
</dbReference>